<dbReference type="PANTHER" id="PTHR46481">
    <property type="entry name" value="ZINC FINGER BED DOMAIN-CONTAINING PROTEIN 4"/>
    <property type="match status" value="1"/>
</dbReference>
<reference evidence="1 2" key="1">
    <citation type="journal article" date="2022" name="G3 (Bethesda)">
        <title>Whole-genome sequence and methylome profiling of the almond [Prunus dulcis (Mill.) D.A. Webb] cultivar 'Nonpareil'.</title>
        <authorList>
            <person name="D'Amico-Willman K.M."/>
            <person name="Ouma W.Z."/>
            <person name="Meulia T."/>
            <person name="Sideli G.M."/>
            <person name="Gradziel T.M."/>
            <person name="Fresnedo-Ramirez J."/>
        </authorList>
    </citation>
    <scope>NUCLEOTIDE SEQUENCE [LARGE SCALE GENOMIC DNA]</scope>
    <source>
        <strain evidence="1">Clone GOH B32 T37-40</strain>
    </source>
</reference>
<organism evidence="1 2">
    <name type="scientific">Prunus dulcis</name>
    <name type="common">Almond</name>
    <name type="synonym">Amygdalus dulcis</name>
    <dbReference type="NCBI Taxonomy" id="3755"/>
    <lineage>
        <taxon>Eukaryota</taxon>
        <taxon>Viridiplantae</taxon>
        <taxon>Streptophyta</taxon>
        <taxon>Embryophyta</taxon>
        <taxon>Tracheophyta</taxon>
        <taxon>Spermatophyta</taxon>
        <taxon>Magnoliopsida</taxon>
        <taxon>eudicotyledons</taxon>
        <taxon>Gunneridae</taxon>
        <taxon>Pentapetalae</taxon>
        <taxon>rosids</taxon>
        <taxon>fabids</taxon>
        <taxon>Rosales</taxon>
        <taxon>Rosaceae</taxon>
        <taxon>Amygdaloideae</taxon>
        <taxon>Amygdaleae</taxon>
        <taxon>Prunus</taxon>
    </lineage>
</organism>
<dbReference type="SUPFAM" id="SSF53098">
    <property type="entry name" value="Ribonuclease H-like"/>
    <property type="match status" value="1"/>
</dbReference>
<evidence type="ECO:0008006" key="3">
    <source>
        <dbReference type="Google" id="ProtNLM"/>
    </source>
</evidence>
<proteinExistence type="predicted"/>
<keyword evidence="2" id="KW-1185">Reference proteome</keyword>
<accession>A0AAD4V6H4</accession>
<dbReference type="InterPro" id="IPR012337">
    <property type="entry name" value="RNaseH-like_sf"/>
</dbReference>
<comment type="caution">
    <text evidence="1">The sequence shown here is derived from an EMBL/GenBank/DDBJ whole genome shotgun (WGS) entry which is preliminary data.</text>
</comment>
<evidence type="ECO:0000313" key="2">
    <source>
        <dbReference type="Proteomes" id="UP001054821"/>
    </source>
</evidence>
<dbReference type="EMBL" id="JAJFAZ020000007">
    <property type="protein sequence ID" value="KAI5318808.1"/>
    <property type="molecule type" value="Genomic_DNA"/>
</dbReference>
<name>A0AAD4V6H4_PRUDU</name>
<protein>
    <recommendedName>
        <fullName evidence="3">Zinc finger BED domain-containing protein RICESLEEPER 2-like</fullName>
    </recommendedName>
</protein>
<dbReference type="Proteomes" id="UP001054821">
    <property type="component" value="Chromosome 7"/>
</dbReference>
<sequence>MKKILTITADNASSNTKAIDYLKSKMGHWGNGSLLLEGKYMHIRCCAHIVNLIVRDGLKKLEKKILYIRNAVKYIRSSPKRLEDFKSCVKKEQIECKGLVVLDVSAWWNSTYMMLEAALKFGKTFWRMGEDDEGPYISWFGEEEPDLKDGVVFCDATLKMSVTLHPASHTTFHDLIAMEQEIEDLLMEEEELLSETQTSKVLKDMTLNMKMKFKKYWGDLDK</sequence>
<dbReference type="PANTHER" id="PTHR46481:SF8">
    <property type="entry name" value="ZINC FINGER BED DOMAIN-CONTAINING PROTEIN RICESLEEPER 1-LIKE"/>
    <property type="match status" value="1"/>
</dbReference>
<gene>
    <name evidence="1" type="ORF">L3X38_038516</name>
</gene>
<dbReference type="InterPro" id="IPR052035">
    <property type="entry name" value="ZnF_BED_domain_contain"/>
</dbReference>
<evidence type="ECO:0000313" key="1">
    <source>
        <dbReference type="EMBL" id="KAI5318808.1"/>
    </source>
</evidence>
<dbReference type="AlphaFoldDB" id="A0AAD4V6H4"/>